<accession>A0A8J3LPC0</accession>
<evidence type="ECO:0008006" key="3">
    <source>
        <dbReference type="Google" id="ProtNLM"/>
    </source>
</evidence>
<reference evidence="1" key="1">
    <citation type="submission" date="2021-01" db="EMBL/GenBank/DDBJ databases">
        <title>Whole genome shotgun sequence of Planosporangium flavigriseum NBRC 105377.</title>
        <authorList>
            <person name="Komaki H."/>
            <person name="Tamura T."/>
        </authorList>
    </citation>
    <scope>NUCLEOTIDE SEQUENCE</scope>
    <source>
        <strain evidence="1">NBRC 105377</strain>
    </source>
</reference>
<gene>
    <name evidence="1" type="ORF">Pfl04_37860</name>
</gene>
<evidence type="ECO:0000313" key="2">
    <source>
        <dbReference type="Proteomes" id="UP000653674"/>
    </source>
</evidence>
<dbReference type="AlphaFoldDB" id="A0A8J3LPC0"/>
<organism evidence="1 2">
    <name type="scientific">Planosporangium flavigriseum</name>
    <dbReference type="NCBI Taxonomy" id="373681"/>
    <lineage>
        <taxon>Bacteria</taxon>
        <taxon>Bacillati</taxon>
        <taxon>Actinomycetota</taxon>
        <taxon>Actinomycetes</taxon>
        <taxon>Micromonosporales</taxon>
        <taxon>Micromonosporaceae</taxon>
        <taxon>Planosporangium</taxon>
    </lineage>
</organism>
<name>A0A8J3LPC0_9ACTN</name>
<dbReference type="EMBL" id="BONU01000030">
    <property type="protein sequence ID" value="GIG75382.1"/>
    <property type="molecule type" value="Genomic_DNA"/>
</dbReference>
<dbReference type="Gene3D" id="3.30.460.40">
    <property type="match status" value="1"/>
</dbReference>
<protein>
    <recommendedName>
        <fullName evidence="3">Nucleotidyltransferase</fullName>
    </recommendedName>
</protein>
<keyword evidence="2" id="KW-1185">Reference proteome</keyword>
<sequence length="203" mass="22586">MPLPEDQQPLIQTLKRVAFHLKEMGVPFALAGSFAVYARGGGGCDHDVDFLIKEEDAHRVLTGLVEVGFHAEIPPEGWLVKVYDEDRLVDLIYSPVQRPVTDETLADTDVLSVNACHMPVLSATELMIHKLLSMGPHYCDFSKALPVAQSMREQIDWGRVERETARSPYAQAFMVLLDRLNVISLAEVSSATERRAQLKEVSG</sequence>
<dbReference type="InterPro" id="IPR043519">
    <property type="entry name" value="NT_sf"/>
</dbReference>
<proteinExistence type="predicted"/>
<dbReference type="Proteomes" id="UP000653674">
    <property type="component" value="Unassembled WGS sequence"/>
</dbReference>
<evidence type="ECO:0000313" key="1">
    <source>
        <dbReference type="EMBL" id="GIG75382.1"/>
    </source>
</evidence>
<comment type="caution">
    <text evidence="1">The sequence shown here is derived from an EMBL/GenBank/DDBJ whole genome shotgun (WGS) entry which is preliminary data.</text>
</comment>
<dbReference type="SUPFAM" id="SSF81301">
    <property type="entry name" value="Nucleotidyltransferase"/>
    <property type="match status" value="1"/>
</dbReference>
<dbReference type="RefSeq" id="WP_168072098.1">
    <property type="nucleotide sequence ID" value="NZ_BAAAQJ010000003.1"/>
</dbReference>